<reference evidence="4" key="1">
    <citation type="journal article" date="2013" name="PLoS ONE">
        <title>Gene expression in gut symbiotic organ of stinkbug affected by extracellular bacterial symbiont.</title>
        <authorList>
            <person name="Futahashi R."/>
            <person name="Tanaka K."/>
            <person name="Tanahashi M."/>
            <person name="Nikoh N."/>
            <person name="Kikuchi Y."/>
            <person name="Lee B.L."/>
            <person name="Fukatsu T."/>
        </authorList>
    </citation>
    <scope>NUCLEOTIDE SEQUENCE</scope>
    <source>
        <tissue evidence="4">Midgut</tissue>
    </source>
</reference>
<organism evidence="4">
    <name type="scientific">Riptortus pedestris</name>
    <name type="common">Bean bug</name>
    <dbReference type="NCBI Taxonomy" id="329032"/>
    <lineage>
        <taxon>Eukaryota</taxon>
        <taxon>Metazoa</taxon>
        <taxon>Ecdysozoa</taxon>
        <taxon>Arthropoda</taxon>
        <taxon>Hexapoda</taxon>
        <taxon>Insecta</taxon>
        <taxon>Pterygota</taxon>
        <taxon>Neoptera</taxon>
        <taxon>Paraneoptera</taxon>
        <taxon>Hemiptera</taxon>
        <taxon>Heteroptera</taxon>
        <taxon>Panheteroptera</taxon>
        <taxon>Pentatomomorpha</taxon>
        <taxon>Coreoidea</taxon>
        <taxon>Alydidae</taxon>
        <taxon>Riptortus</taxon>
    </lineage>
</organism>
<evidence type="ECO:0000313" key="4">
    <source>
        <dbReference type="EMBL" id="BAN21362.1"/>
    </source>
</evidence>
<protein>
    <recommendedName>
        <fullName evidence="3">PLD phosphodiesterase domain-containing protein</fullName>
    </recommendedName>
</protein>
<dbReference type="CDD" id="cd09106">
    <property type="entry name" value="PLDc_vPLD3_4_5_like_1"/>
    <property type="match status" value="1"/>
</dbReference>
<comment type="similarity">
    <text evidence="1">Belongs to the phospholipase D family.</text>
</comment>
<dbReference type="PANTHER" id="PTHR10185:SF17">
    <property type="entry name" value="GM01519P-RELATED"/>
    <property type="match status" value="1"/>
</dbReference>
<keyword evidence="2" id="KW-0812">Transmembrane</keyword>
<dbReference type="PROSITE" id="PS50035">
    <property type="entry name" value="PLD"/>
    <property type="match status" value="2"/>
</dbReference>
<dbReference type="Gene3D" id="3.30.870.10">
    <property type="entry name" value="Endonuclease Chain A"/>
    <property type="match status" value="2"/>
</dbReference>
<feature type="transmembrane region" description="Helical" evidence="2">
    <location>
        <begin position="12"/>
        <end position="31"/>
    </location>
</feature>
<dbReference type="Pfam" id="PF00614">
    <property type="entry name" value="PLDc"/>
    <property type="match status" value="2"/>
</dbReference>
<name>R4WTW3_RIPPE</name>
<dbReference type="CDD" id="cd09107">
    <property type="entry name" value="PLDc_vPLD3_4_5_like_2"/>
    <property type="match status" value="1"/>
</dbReference>
<sequence>MWGQKGWFKPSCVPITIILLLIVLVVILPLLDAAEKHHRSAAHDYLRNKCLQNCSISLVETIPDGMSYRNGSTPYRSTHDVWMEMIELANSTIEIASFYWTLRDTDVKREHNILKWPGSERGEDIFNSLLAAGTTRGLKIKIVQSEPTKTMPDLDTEVFRRKNAAEVRNLNMARLVGSGILHTKMWLVDRKMVYVGSANLDWRALSHVKELGVLIKNCSCLAQDMAKIFDVYWLLATPDAKIPEVWPEELDTNINKDIPISIYINGTKGLTYLASSPPPICPPGRTTDIDAILESIEKADKFVYVAVMDYMPLMIYTPKPRFWPVIDDALRAAAIDRHVEVRLLISWTNHSRPEENLFLNSLQILTNAFRGVKITVKRFVVPSTAAQAKIPYARLNHNKYMVTDNTAYIGTSNWSGDYFNTTGGIGFVVHGNTSLRSQLEEIFLRDWNSDFSYPIPK</sequence>
<dbReference type="AlphaFoldDB" id="R4WTW3"/>
<dbReference type="GO" id="GO:0003824">
    <property type="term" value="F:catalytic activity"/>
    <property type="evidence" value="ECO:0007669"/>
    <property type="project" value="InterPro"/>
</dbReference>
<dbReference type="InterPro" id="IPR001736">
    <property type="entry name" value="PLipase_D/transphosphatidylase"/>
</dbReference>
<dbReference type="PANTHER" id="PTHR10185">
    <property type="entry name" value="PHOSPHOLIPASE D - RELATED"/>
    <property type="match status" value="1"/>
</dbReference>
<dbReference type="Pfam" id="PF13918">
    <property type="entry name" value="PLDc_3"/>
    <property type="match status" value="1"/>
</dbReference>
<proteinExistence type="evidence at transcript level"/>
<evidence type="ECO:0000256" key="2">
    <source>
        <dbReference type="SAM" id="Phobius"/>
    </source>
</evidence>
<feature type="domain" description="PLD phosphodiesterase" evidence="3">
    <location>
        <begin position="177"/>
        <end position="204"/>
    </location>
</feature>
<dbReference type="SMART" id="SM00155">
    <property type="entry name" value="PLDc"/>
    <property type="match status" value="2"/>
</dbReference>
<dbReference type="InterPro" id="IPR050874">
    <property type="entry name" value="Diverse_PLD-related"/>
</dbReference>
<evidence type="ECO:0000259" key="3">
    <source>
        <dbReference type="PROSITE" id="PS50035"/>
    </source>
</evidence>
<dbReference type="EMBL" id="AK418147">
    <property type="protein sequence ID" value="BAN21362.1"/>
    <property type="molecule type" value="mRNA"/>
</dbReference>
<keyword evidence="2" id="KW-0472">Membrane</keyword>
<dbReference type="InterPro" id="IPR032803">
    <property type="entry name" value="PLDc_3"/>
</dbReference>
<keyword evidence="2" id="KW-1133">Transmembrane helix</keyword>
<evidence type="ECO:0000256" key="1">
    <source>
        <dbReference type="ARBA" id="ARBA00008664"/>
    </source>
</evidence>
<accession>R4WTW3</accession>
<dbReference type="SUPFAM" id="SSF56024">
    <property type="entry name" value="Phospholipase D/nuclease"/>
    <property type="match status" value="2"/>
</dbReference>
<feature type="domain" description="PLD phosphodiesterase" evidence="3">
    <location>
        <begin position="392"/>
        <end position="418"/>
    </location>
</feature>